<keyword evidence="3" id="KW-1185">Reference proteome</keyword>
<evidence type="ECO:0000313" key="3">
    <source>
        <dbReference type="Proteomes" id="UP000237798"/>
    </source>
</evidence>
<dbReference type="EMBL" id="PVXP01000023">
    <property type="protein sequence ID" value="PRR85156.1"/>
    <property type="molecule type" value="Genomic_DNA"/>
</dbReference>
<sequence>MKIAVASEGKQVSGHFGHCSGFMIYEIGEDKSLKKNFVENPGHKPGFLPVFLKEKGVNVIISGGMGETAVQLFRDNEIKIFTGVQGLSDDAVQKYVNGELKSAGSICTEHQHEGNCNE</sequence>
<dbReference type="CDD" id="cd00851">
    <property type="entry name" value="MTH1175"/>
    <property type="match status" value="1"/>
</dbReference>
<dbReference type="Proteomes" id="UP000237798">
    <property type="component" value="Unassembled WGS sequence"/>
</dbReference>
<dbReference type="Gene3D" id="3.30.420.130">
    <property type="entry name" value="Dinitrogenase iron-molybdenum cofactor biosynthesis domain"/>
    <property type="match status" value="1"/>
</dbReference>
<organism evidence="2 3">
    <name type="scientific">Clostridium luticellarii</name>
    <dbReference type="NCBI Taxonomy" id="1691940"/>
    <lineage>
        <taxon>Bacteria</taxon>
        <taxon>Bacillati</taxon>
        <taxon>Bacillota</taxon>
        <taxon>Clostridia</taxon>
        <taxon>Eubacteriales</taxon>
        <taxon>Clostridiaceae</taxon>
        <taxon>Clostridium</taxon>
    </lineage>
</organism>
<dbReference type="Pfam" id="PF02579">
    <property type="entry name" value="Nitro_FeMo-Co"/>
    <property type="match status" value="1"/>
</dbReference>
<comment type="caution">
    <text evidence="2">The sequence shown here is derived from an EMBL/GenBank/DDBJ whole genome shotgun (WGS) entry which is preliminary data.</text>
</comment>
<dbReference type="InterPro" id="IPR033913">
    <property type="entry name" value="MTH1175_dom"/>
</dbReference>
<dbReference type="PANTHER" id="PTHR42983">
    <property type="entry name" value="DINITROGENASE IRON-MOLYBDENUM COFACTOR PROTEIN-RELATED"/>
    <property type="match status" value="1"/>
</dbReference>
<evidence type="ECO:0000259" key="1">
    <source>
        <dbReference type="Pfam" id="PF02579"/>
    </source>
</evidence>
<dbReference type="InterPro" id="IPR036105">
    <property type="entry name" value="DiNase_FeMo-co_biosyn_sf"/>
</dbReference>
<dbReference type="OrthoDB" id="280278at2"/>
<dbReference type="AlphaFoldDB" id="A0A2T0BMR5"/>
<reference evidence="2 3" key="1">
    <citation type="submission" date="2018-03" db="EMBL/GenBank/DDBJ databases">
        <title>Genome sequence of Clostridium luticellarii DSM 29923.</title>
        <authorList>
            <person name="Poehlein A."/>
            <person name="Daniel R."/>
        </authorList>
    </citation>
    <scope>NUCLEOTIDE SEQUENCE [LARGE SCALE GENOMIC DNA]</scope>
    <source>
        <strain evidence="2 3">DSM 29923</strain>
    </source>
</reference>
<gene>
    <name evidence="2" type="ORF">CLLU_18920</name>
</gene>
<dbReference type="InterPro" id="IPR003731">
    <property type="entry name" value="Di-Nase_FeMo-co_biosynth"/>
</dbReference>
<dbReference type="SUPFAM" id="SSF53146">
    <property type="entry name" value="Nitrogenase accessory factor-like"/>
    <property type="match status" value="1"/>
</dbReference>
<accession>A0A2T0BMR5</accession>
<dbReference type="RefSeq" id="WP_106009485.1">
    <property type="nucleotide sequence ID" value="NZ_JALCPJ010000030.1"/>
</dbReference>
<proteinExistence type="predicted"/>
<name>A0A2T0BMR5_9CLOT</name>
<dbReference type="PANTHER" id="PTHR42983:SF1">
    <property type="entry name" value="IRON-MOLYBDENUM PROTEIN"/>
    <property type="match status" value="1"/>
</dbReference>
<evidence type="ECO:0000313" key="2">
    <source>
        <dbReference type="EMBL" id="PRR85156.1"/>
    </source>
</evidence>
<protein>
    <submittedName>
        <fullName evidence="2">Dinitrogenase iron-molybdenum cofactor</fullName>
    </submittedName>
</protein>
<feature type="domain" description="Dinitrogenase iron-molybdenum cofactor biosynthesis" evidence="1">
    <location>
        <begin position="9"/>
        <end position="96"/>
    </location>
</feature>